<accession>A0ABU2MLM6</accession>
<dbReference type="RefSeq" id="WP_311702972.1">
    <property type="nucleotide sequence ID" value="NZ_JAVREL010000002.1"/>
</dbReference>
<organism evidence="1 2">
    <name type="scientific">Streptomyces litchfieldiae</name>
    <dbReference type="NCBI Taxonomy" id="3075543"/>
    <lineage>
        <taxon>Bacteria</taxon>
        <taxon>Bacillati</taxon>
        <taxon>Actinomycetota</taxon>
        <taxon>Actinomycetes</taxon>
        <taxon>Kitasatosporales</taxon>
        <taxon>Streptomycetaceae</taxon>
        <taxon>Streptomyces</taxon>
    </lineage>
</organism>
<proteinExistence type="predicted"/>
<sequence length="114" mass="12303">MVPNGEPERVFDEVHIGKGIRPVARHGFVTVADGVLRLLGSDRHVIDSAPLADVRAARVRFSGGKTLTMTINGTRYNVSPKWGERPGLVLRPGPGEPARAERATGELLRLVETG</sequence>
<dbReference type="EMBL" id="JAVREL010000002">
    <property type="protein sequence ID" value="MDT0341828.1"/>
    <property type="molecule type" value="Genomic_DNA"/>
</dbReference>
<dbReference type="Proteomes" id="UP001183246">
    <property type="component" value="Unassembled WGS sequence"/>
</dbReference>
<comment type="caution">
    <text evidence="1">The sequence shown here is derived from an EMBL/GenBank/DDBJ whole genome shotgun (WGS) entry which is preliminary data.</text>
</comment>
<evidence type="ECO:0000313" key="2">
    <source>
        <dbReference type="Proteomes" id="UP001183246"/>
    </source>
</evidence>
<protein>
    <submittedName>
        <fullName evidence="1">Uncharacterized protein</fullName>
    </submittedName>
</protein>
<evidence type="ECO:0000313" key="1">
    <source>
        <dbReference type="EMBL" id="MDT0341828.1"/>
    </source>
</evidence>
<keyword evidence="2" id="KW-1185">Reference proteome</keyword>
<reference evidence="2" key="1">
    <citation type="submission" date="2023-07" db="EMBL/GenBank/DDBJ databases">
        <title>30 novel species of actinomycetes from the DSMZ collection.</title>
        <authorList>
            <person name="Nouioui I."/>
        </authorList>
    </citation>
    <scope>NUCLEOTIDE SEQUENCE [LARGE SCALE GENOMIC DNA]</scope>
    <source>
        <strain evidence="2">DSM 44938</strain>
    </source>
</reference>
<gene>
    <name evidence="1" type="ORF">RM590_04110</name>
</gene>
<name>A0ABU2MLM6_9ACTN</name>